<feature type="compositionally biased region" description="Basic residues" evidence="1">
    <location>
        <begin position="1"/>
        <end position="16"/>
    </location>
</feature>
<organism evidence="2">
    <name type="scientific">uncultured Nocardioides sp</name>
    <dbReference type="NCBI Taxonomy" id="198441"/>
    <lineage>
        <taxon>Bacteria</taxon>
        <taxon>Bacillati</taxon>
        <taxon>Actinomycetota</taxon>
        <taxon>Actinomycetes</taxon>
        <taxon>Propionibacteriales</taxon>
        <taxon>Nocardioidaceae</taxon>
        <taxon>Nocardioides</taxon>
        <taxon>environmental samples</taxon>
    </lineage>
</organism>
<protein>
    <submittedName>
        <fullName evidence="2">DNA polymerase IV</fullName>
        <ecNumber evidence="2">2.7.7.7</ecNumber>
    </submittedName>
</protein>
<keyword evidence="2" id="KW-0548">Nucleotidyltransferase</keyword>
<feature type="compositionally biased region" description="Low complexity" evidence="1">
    <location>
        <begin position="163"/>
        <end position="180"/>
    </location>
</feature>
<dbReference type="EMBL" id="CADCUM010000036">
    <property type="protein sequence ID" value="CAA9372889.1"/>
    <property type="molecule type" value="Genomic_DNA"/>
</dbReference>
<reference evidence="2" key="1">
    <citation type="submission" date="2020-02" db="EMBL/GenBank/DDBJ databases">
        <authorList>
            <person name="Meier V. D."/>
        </authorList>
    </citation>
    <scope>NUCLEOTIDE SEQUENCE</scope>
    <source>
        <strain evidence="2">AVDCRST_MAG32</strain>
    </source>
</reference>
<proteinExistence type="predicted"/>
<feature type="non-terminal residue" evidence="2">
    <location>
        <position position="432"/>
    </location>
</feature>
<keyword evidence="2" id="KW-0808">Transferase</keyword>
<evidence type="ECO:0000313" key="2">
    <source>
        <dbReference type="EMBL" id="CAA9372889.1"/>
    </source>
</evidence>
<dbReference type="AlphaFoldDB" id="A0A6J4MYR6"/>
<feature type="non-terminal residue" evidence="2">
    <location>
        <position position="1"/>
    </location>
</feature>
<feature type="compositionally biased region" description="Basic residues" evidence="1">
    <location>
        <begin position="201"/>
        <end position="223"/>
    </location>
</feature>
<name>A0A6J4MYR6_9ACTN</name>
<feature type="compositionally biased region" description="Low complexity" evidence="1">
    <location>
        <begin position="17"/>
        <end position="29"/>
    </location>
</feature>
<feature type="region of interest" description="Disordered" evidence="1">
    <location>
        <begin position="1"/>
        <end position="432"/>
    </location>
</feature>
<gene>
    <name evidence="2" type="ORF">AVDCRST_MAG32-874</name>
</gene>
<feature type="compositionally biased region" description="Low complexity" evidence="1">
    <location>
        <begin position="93"/>
        <end position="105"/>
    </location>
</feature>
<feature type="compositionally biased region" description="Basic residues" evidence="1">
    <location>
        <begin position="313"/>
        <end position="322"/>
    </location>
</feature>
<dbReference type="EC" id="2.7.7.7" evidence="2"/>
<feature type="compositionally biased region" description="Basic residues" evidence="1">
    <location>
        <begin position="332"/>
        <end position="345"/>
    </location>
</feature>
<sequence>ARHRIRPPPRPRRVLRGGRAARQAVAARQARGRRWDGRARRGRDRVVRGPAVRRPLGHVDPRGAGAVPARRLPVGALLGLPGDQPGGDGRPAGGLAPRRAALAGRGVRRPRRRRPPRPGGGDRHRLRRGAATPGAGGQRRADRHRRDRVVEVPRQGRQRARQAGRADGRAAGQRAGPPAAHEGHRDPGSGAGHGRAPAPGRHPHHRRAGAGGRGRARAARRPSARPEPVAPRAGTGPATCRAGARGQVGQLRGHLRHRPDRPSADGGAADASGARRRRAPDQGRAVGPHRDPQGEAPRLHDPQPVQHPAEPHRQRRDHRAGRPHAAGGPGPVRRRAAAGGRRVRPGRLGAGGPVRDRRRARGGRGPAGTPASDVVPGDGRGPRRDGPRLGLGLRVRRRHGAVRVGEHPAGPGALLPGRRPTAAPHGTARRGL</sequence>
<feature type="compositionally biased region" description="Basic and acidic residues" evidence="1">
    <location>
        <begin position="33"/>
        <end position="47"/>
    </location>
</feature>
<accession>A0A6J4MYR6</accession>
<dbReference type="GO" id="GO:0003887">
    <property type="term" value="F:DNA-directed DNA polymerase activity"/>
    <property type="evidence" value="ECO:0007669"/>
    <property type="project" value="UniProtKB-EC"/>
</dbReference>
<evidence type="ECO:0000256" key="1">
    <source>
        <dbReference type="SAM" id="MobiDB-lite"/>
    </source>
</evidence>
<feature type="compositionally biased region" description="Low complexity" evidence="1">
    <location>
        <begin position="367"/>
        <end position="377"/>
    </location>
</feature>
<feature type="compositionally biased region" description="Basic and acidic residues" evidence="1">
    <location>
        <begin position="288"/>
        <end position="301"/>
    </location>
</feature>
<feature type="compositionally biased region" description="Basic residues" evidence="1">
    <location>
        <begin position="106"/>
        <end position="116"/>
    </location>
</feature>